<dbReference type="InterPro" id="IPR036709">
    <property type="entry name" value="Autotransporte_beta_dom_sf"/>
</dbReference>
<dbReference type="RefSeq" id="WP_160006911.1">
    <property type="nucleotide sequence ID" value="NZ_FNUZ01000005.1"/>
</dbReference>
<dbReference type="EMBL" id="FNUZ01000005">
    <property type="protein sequence ID" value="SEG49131.1"/>
    <property type="molecule type" value="Genomic_DNA"/>
</dbReference>
<gene>
    <name evidence="3" type="ORF">SAMN04488045_3006</name>
</gene>
<evidence type="ECO:0000313" key="3">
    <source>
        <dbReference type="EMBL" id="SEG49131.1"/>
    </source>
</evidence>
<organism evidence="3 4">
    <name type="scientific">Thalassococcus halodurans</name>
    <dbReference type="NCBI Taxonomy" id="373675"/>
    <lineage>
        <taxon>Bacteria</taxon>
        <taxon>Pseudomonadati</taxon>
        <taxon>Pseudomonadota</taxon>
        <taxon>Alphaproteobacteria</taxon>
        <taxon>Rhodobacterales</taxon>
        <taxon>Roseobacteraceae</taxon>
        <taxon>Thalassococcus</taxon>
    </lineage>
</organism>
<keyword evidence="1" id="KW-0732">Signal</keyword>
<dbReference type="PROSITE" id="PS51208">
    <property type="entry name" value="AUTOTRANSPORTER"/>
    <property type="match status" value="1"/>
</dbReference>
<accession>A0A1H6AKQ9</accession>
<dbReference type="OrthoDB" id="7844842at2"/>
<reference evidence="3 4" key="1">
    <citation type="submission" date="2016-10" db="EMBL/GenBank/DDBJ databases">
        <authorList>
            <person name="de Groot N.N."/>
        </authorList>
    </citation>
    <scope>NUCLEOTIDE SEQUENCE [LARGE SCALE GENOMIC DNA]</scope>
    <source>
        <strain evidence="3 4">DSM 26915</strain>
    </source>
</reference>
<feature type="chain" id="PRO_5009292790" evidence="1">
    <location>
        <begin position="21"/>
        <end position="410"/>
    </location>
</feature>
<proteinExistence type="predicted"/>
<dbReference type="SUPFAM" id="SSF103515">
    <property type="entry name" value="Autotransporter"/>
    <property type="match status" value="1"/>
</dbReference>
<keyword evidence="4" id="KW-1185">Reference proteome</keyword>
<evidence type="ECO:0000256" key="1">
    <source>
        <dbReference type="SAM" id="SignalP"/>
    </source>
</evidence>
<evidence type="ECO:0000313" key="4">
    <source>
        <dbReference type="Proteomes" id="UP000236752"/>
    </source>
</evidence>
<sequence length="410" mass="42673">MKKSIYAAIGLTLSASTAVAQSATYTCDDLKTPTALYNATVALEEGDTLTFNNLSENACYVVYTGIFAPVLTCAGSSYTAPTSGIYYVATQFQLPEGPGVPEAKVNAASSTQVVLPGTVQCTPPSASNPGLTQGKASATGAGGSTSAIEEAIDNALGGAAGGARLTRNGVFLSTQGKGSTARAWGSLHARQFSGDVDGKSLEFTLGMDTLVAPSTRVGLILSKGRSDLDVNGSSVDIDSLSFGPYVSHKLSDIYELSAFVVMSKPEYDIDGTEYDAKRLSGGIKFDADYTLGQTEVNSYASLTGFSEKHPEVTIDGTDVDGHTVSSLLGAIGTKAIFNAGKPLRPYLGVGVDMRKFDDGINDVQEFASPRVNAGFSYEGAAGTLSLDLSGGQILEDTRDASMRLSYQMDF</sequence>
<dbReference type="InterPro" id="IPR005546">
    <property type="entry name" value="Autotransporte_beta"/>
</dbReference>
<dbReference type="AlphaFoldDB" id="A0A1H6AKQ9"/>
<name>A0A1H6AKQ9_9RHOB</name>
<protein>
    <submittedName>
        <fullName evidence="3">Autotransporter beta-domain-containing protein</fullName>
    </submittedName>
</protein>
<feature type="domain" description="Autotransporter" evidence="2">
    <location>
        <begin position="163"/>
        <end position="410"/>
    </location>
</feature>
<dbReference type="Gene3D" id="2.40.128.130">
    <property type="entry name" value="Autotransporter beta-domain"/>
    <property type="match status" value="1"/>
</dbReference>
<dbReference type="Pfam" id="PF03797">
    <property type="entry name" value="Autotransporter"/>
    <property type="match status" value="1"/>
</dbReference>
<dbReference type="Proteomes" id="UP000236752">
    <property type="component" value="Unassembled WGS sequence"/>
</dbReference>
<dbReference type="SMART" id="SM00869">
    <property type="entry name" value="Autotransporter"/>
    <property type="match status" value="1"/>
</dbReference>
<feature type="signal peptide" evidence="1">
    <location>
        <begin position="1"/>
        <end position="20"/>
    </location>
</feature>
<evidence type="ECO:0000259" key="2">
    <source>
        <dbReference type="PROSITE" id="PS51208"/>
    </source>
</evidence>